<protein>
    <recommendedName>
        <fullName evidence="7">PCI domain-containing protein</fullName>
    </recommendedName>
</protein>
<dbReference type="PANTHER" id="PTHR14145:SF2">
    <property type="entry name" value="COP9 SIGNALOSOME COMPLEX SUBUNIT 1"/>
    <property type="match status" value="1"/>
</dbReference>
<keyword evidence="6" id="KW-0539">Nucleus</keyword>
<evidence type="ECO:0000256" key="3">
    <source>
        <dbReference type="ARBA" id="ARBA00008793"/>
    </source>
</evidence>
<dbReference type="SUPFAM" id="SSF46785">
    <property type="entry name" value="Winged helix' DNA-binding domain"/>
    <property type="match status" value="1"/>
</dbReference>
<evidence type="ECO:0000256" key="6">
    <source>
        <dbReference type="ARBA" id="ARBA00023242"/>
    </source>
</evidence>
<comment type="caution">
    <text evidence="8">The sequence shown here is derived from an EMBL/GenBank/DDBJ whole genome shotgun (WGS) entry which is preliminary data.</text>
</comment>
<proteinExistence type="inferred from homology"/>
<dbReference type="OrthoDB" id="422427at2759"/>
<keyword evidence="4" id="KW-0963">Cytoplasm</keyword>
<dbReference type="EMBL" id="SGPM01000106">
    <property type="protein sequence ID" value="THH29828.1"/>
    <property type="molecule type" value="Genomic_DNA"/>
</dbReference>
<gene>
    <name evidence="8" type="ORF">EUX98_g4379</name>
</gene>
<evidence type="ECO:0000256" key="5">
    <source>
        <dbReference type="ARBA" id="ARBA00022790"/>
    </source>
</evidence>
<dbReference type="InterPro" id="IPR019585">
    <property type="entry name" value="Rpn7/CSN1"/>
</dbReference>
<dbReference type="Pfam" id="PF10602">
    <property type="entry name" value="RPN7"/>
    <property type="match status" value="1"/>
</dbReference>
<dbReference type="PROSITE" id="PS50250">
    <property type="entry name" value="PCI"/>
    <property type="match status" value="1"/>
</dbReference>
<dbReference type="InterPro" id="IPR036390">
    <property type="entry name" value="WH_DNA-bd_sf"/>
</dbReference>
<dbReference type="GO" id="GO:0008180">
    <property type="term" value="C:COP9 signalosome"/>
    <property type="evidence" value="ECO:0007669"/>
    <property type="project" value="UniProtKB-KW"/>
</dbReference>
<evidence type="ECO:0000256" key="4">
    <source>
        <dbReference type="ARBA" id="ARBA00022490"/>
    </source>
</evidence>
<reference evidence="8 9" key="1">
    <citation type="submission" date="2019-02" db="EMBL/GenBank/DDBJ databases">
        <title>Genome sequencing of the rare red list fungi Antrodiella citrinella (Flaviporus citrinellus).</title>
        <authorList>
            <person name="Buettner E."/>
            <person name="Kellner H."/>
        </authorList>
    </citation>
    <scope>NUCLEOTIDE SEQUENCE [LARGE SCALE GENOMIC DNA]</scope>
    <source>
        <strain evidence="8 9">DSM 108506</strain>
    </source>
</reference>
<evidence type="ECO:0000256" key="2">
    <source>
        <dbReference type="ARBA" id="ARBA00004496"/>
    </source>
</evidence>
<evidence type="ECO:0000259" key="7">
    <source>
        <dbReference type="PROSITE" id="PS50250"/>
    </source>
</evidence>
<name>A0A4S4MWN5_9APHY</name>
<dbReference type="InterPro" id="IPR000717">
    <property type="entry name" value="PCI_dom"/>
</dbReference>
<comment type="similarity">
    <text evidence="3">Belongs to the CSN1 family.</text>
</comment>
<evidence type="ECO:0000313" key="8">
    <source>
        <dbReference type="EMBL" id="THH29828.1"/>
    </source>
</evidence>
<feature type="domain" description="PCI" evidence="7">
    <location>
        <begin position="272"/>
        <end position="431"/>
    </location>
</feature>
<evidence type="ECO:0000313" key="9">
    <source>
        <dbReference type="Proteomes" id="UP000308730"/>
    </source>
</evidence>
<dbReference type="AlphaFoldDB" id="A0A4S4MWN5"/>
<dbReference type="InterPro" id="IPR045135">
    <property type="entry name" value="Rpn7_N"/>
</dbReference>
<dbReference type="PANTHER" id="PTHR14145">
    <property type="entry name" value="26S PROTESOME SUBUNIT 6"/>
    <property type="match status" value="1"/>
</dbReference>
<dbReference type="Gene3D" id="1.25.40.570">
    <property type="match status" value="1"/>
</dbReference>
<dbReference type="SMART" id="SM00088">
    <property type="entry name" value="PINT"/>
    <property type="match status" value="1"/>
</dbReference>
<dbReference type="Proteomes" id="UP000308730">
    <property type="component" value="Unassembled WGS sequence"/>
</dbReference>
<organism evidence="8 9">
    <name type="scientific">Antrodiella citrinella</name>
    <dbReference type="NCBI Taxonomy" id="2447956"/>
    <lineage>
        <taxon>Eukaryota</taxon>
        <taxon>Fungi</taxon>
        <taxon>Dikarya</taxon>
        <taxon>Basidiomycota</taxon>
        <taxon>Agaricomycotina</taxon>
        <taxon>Agaricomycetes</taxon>
        <taxon>Polyporales</taxon>
        <taxon>Steccherinaceae</taxon>
        <taxon>Antrodiella</taxon>
    </lineage>
</organism>
<dbReference type="GO" id="GO:0005737">
    <property type="term" value="C:cytoplasm"/>
    <property type="evidence" value="ECO:0007669"/>
    <property type="project" value="UniProtKB-SubCell"/>
</dbReference>
<accession>A0A4S4MWN5</accession>
<keyword evidence="9" id="KW-1185">Reference proteome</keyword>
<dbReference type="Pfam" id="PF01399">
    <property type="entry name" value="PCI"/>
    <property type="match status" value="1"/>
</dbReference>
<keyword evidence="5" id="KW-0736">Signalosome</keyword>
<evidence type="ECO:0000256" key="1">
    <source>
        <dbReference type="ARBA" id="ARBA00004123"/>
    </source>
</evidence>
<comment type="subcellular location">
    <subcellularLocation>
        <location evidence="2">Cytoplasm</location>
    </subcellularLocation>
    <subcellularLocation>
        <location evidence="1">Nucleus</location>
    </subcellularLocation>
</comment>
<sequence>MDIDTIDENELAALQTPKSTGKRPNVLPVDEAHPFDLEAYISSYTGRTAVDRLLFIMTQIPSLAPQAFALAVQKMQSLRDTSLYSRAIDMYHVTQKKAEEGALPPHAEVASVDPTWVEKTNARNTADKTKLEVELKTYASNMIKESIRMGHRDLGAFYRSIGEYNSSMKHYTKCREFCTTSTHILDMTISVIELLMEQRNYAHIPTYVYKGEAALDAITGSRVAAANSQSTASNPNAKPQAYAAKEKAVAERDRTQTKLDVALAMSYLTGGQYEKAAQSFLKYLAPGDVAVYGTLCALASYPRPAIQAQLLDNDHFGVYIEQEPYIRELIDAYMGSRFKTVLEILDRYSTRHFADIVLSTHVLSLATSIREHALVLYFQPFASINLERMGGAFGWSVEELEEQIVGLIKRGAIQARVDRQNKVLKARVTDQRSALFQRVLKSGVDMQSTNRKLLLRMKLQQADLVVKPPRGQYGQQENMMSMTG</sequence>